<dbReference type="InterPro" id="IPR030397">
    <property type="entry name" value="SEPARIN_core_dom"/>
</dbReference>
<evidence type="ECO:0000256" key="2">
    <source>
        <dbReference type="ARBA" id="ARBA00012489"/>
    </source>
</evidence>
<protein>
    <recommendedName>
        <fullName evidence="2">separase</fullName>
        <ecNumber evidence="2">3.4.22.49</ecNumber>
    </recommendedName>
</protein>
<dbReference type="GO" id="GO:0006508">
    <property type="term" value="P:proteolysis"/>
    <property type="evidence" value="ECO:0007669"/>
    <property type="project" value="InterPro"/>
</dbReference>
<keyword evidence="4" id="KW-0159">Chromosome partition</keyword>
<evidence type="ECO:0000313" key="7">
    <source>
        <dbReference type="Proteomes" id="UP001229421"/>
    </source>
</evidence>
<dbReference type="GO" id="GO:0072686">
    <property type="term" value="C:mitotic spindle"/>
    <property type="evidence" value="ECO:0007669"/>
    <property type="project" value="TreeGrafter"/>
</dbReference>
<dbReference type="PROSITE" id="PS51700">
    <property type="entry name" value="SEPARIN"/>
    <property type="match status" value="1"/>
</dbReference>
<dbReference type="PANTHER" id="PTHR12792">
    <property type="entry name" value="EXTRA SPINDLE POLES 1-RELATED"/>
    <property type="match status" value="1"/>
</dbReference>
<evidence type="ECO:0000256" key="1">
    <source>
        <dbReference type="ARBA" id="ARBA00000451"/>
    </source>
</evidence>
<dbReference type="Pfam" id="PF25110">
    <property type="entry name" value="TPR_ESP1"/>
    <property type="match status" value="1"/>
</dbReference>
<evidence type="ECO:0000256" key="4">
    <source>
        <dbReference type="ARBA" id="ARBA00022829"/>
    </source>
</evidence>
<keyword evidence="3" id="KW-0378">Hydrolase</keyword>
<dbReference type="PANTHER" id="PTHR12792:SF0">
    <property type="entry name" value="SEPARIN"/>
    <property type="match status" value="1"/>
</dbReference>
<dbReference type="GO" id="GO:0005737">
    <property type="term" value="C:cytoplasm"/>
    <property type="evidence" value="ECO:0007669"/>
    <property type="project" value="TreeGrafter"/>
</dbReference>
<evidence type="ECO:0000256" key="3">
    <source>
        <dbReference type="ARBA" id="ARBA00022801"/>
    </source>
</evidence>
<reference evidence="6" key="1">
    <citation type="journal article" date="2023" name="bioRxiv">
        <title>Improved chromosome-level genome assembly for marigold (Tagetes erecta).</title>
        <authorList>
            <person name="Jiang F."/>
            <person name="Yuan L."/>
            <person name="Wang S."/>
            <person name="Wang H."/>
            <person name="Xu D."/>
            <person name="Wang A."/>
            <person name="Fan W."/>
        </authorList>
    </citation>
    <scope>NUCLEOTIDE SEQUENCE</scope>
    <source>
        <strain evidence="6">WSJ</strain>
        <tissue evidence="6">Leaf</tissue>
    </source>
</reference>
<dbReference type="GO" id="GO:0051307">
    <property type="term" value="P:meiotic chromosome separation"/>
    <property type="evidence" value="ECO:0007669"/>
    <property type="project" value="TreeGrafter"/>
</dbReference>
<evidence type="ECO:0000259" key="5">
    <source>
        <dbReference type="PROSITE" id="PS51700"/>
    </source>
</evidence>
<dbReference type="EMBL" id="JAUHHV010000004">
    <property type="protein sequence ID" value="KAK1428290.1"/>
    <property type="molecule type" value="Genomic_DNA"/>
</dbReference>
<comment type="caution">
    <text evidence="6">The sequence shown here is derived from an EMBL/GenBank/DDBJ whole genome shotgun (WGS) entry which is preliminary data.</text>
</comment>
<proteinExistence type="predicted"/>
<dbReference type="GO" id="GO:0005634">
    <property type="term" value="C:nucleus"/>
    <property type="evidence" value="ECO:0007669"/>
    <property type="project" value="InterPro"/>
</dbReference>
<organism evidence="6 7">
    <name type="scientific">Tagetes erecta</name>
    <name type="common">African marigold</name>
    <dbReference type="NCBI Taxonomy" id="13708"/>
    <lineage>
        <taxon>Eukaryota</taxon>
        <taxon>Viridiplantae</taxon>
        <taxon>Streptophyta</taxon>
        <taxon>Embryophyta</taxon>
        <taxon>Tracheophyta</taxon>
        <taxon>Spermatophyta</taxon>
        <taxon>Magnoliopsida</taxon>
        <taxon>eudicotyledons</taxon>
        <taxon>Gunneridae</taxon>
        <taxon>Pentapetalae</taxon>
        <taxon>asterids</taxon>
        <taxon>campanulids</taxon>
        <taxon>Asterales</taxon>
        <taxon>Asteraceae</taxon>
        <taxon>Asteroideae</taxon>
        <taxon>Heliantheae alliance</taxon>
        <taxon>Tageteae</taxon>
        <taxon>Tagetes</taxon>
    </lineage>
</organism>
<evidence type="ECO:0000313" key="6">
    <source>
        <dbReference type="EMBL" id="KAK1428290.1"/>
    </source>
</evidence>
<keyword evidence="7" id="KW-1185">Reference proteome</keyword>
<gene>
    <name evidence="6" type="ORF">QVD17_17121</name>
</gene>
<dbReference type="InterPro" id="IPR005314">
    <property type="entry name" value="Peptidase_C50"/>
</dbReference>
<sequence length="1671" mass="188945">MASSQLLCKLESSPDLSGIYQLFISYLQPLFPLLKSKKPSIASADKFSSFLDKSLSLLPKRLNQTPKLDSSFASQLFDTYNLCLNCFRVISSQRHTVALQRLGLIHCYVKWGRYEDAQSHALLLLRFISRRKNGNRVVPAFMQHIHHKDTALLILEVIVTLVECVANAPTKDDDQYLKVLSMVIEIQPWLRVIGEDGYDKLYRMLLSNMSKCALFLLGEHESFDVDLTHKFFVETYSYYKRSFLDECIKFLSEAISTMCDMREKDKDACGSANLLAMAYCLRVISTQEAQPNSKVYALCDLSVQDMGCALRLWMNKDHFQSIEHTDMVSHDILMLLNHVGHLLLLKGNMEFHSEIYELIIRFCTRKSISLKECLVMLWQSKSLSHALCTSHVDDAFMSTFSKHCKLYQSLEFWKSCMEKSKSLEVGFQQCFSVISTLSSPSTYNHDHATEYAHLTNDDIKKCASDLSNNVPLSNRSLFLSANLYYDLSERLISKGSMIEAFLSGEKAFQLRVKLFQKYFKCSTEVQDEIIGDNGEIIQKLGYGLKSFHIHSYVATTCSYDNGSSDIDFILTPWNVLRCYLESILQIGTIHEVLGHGSQAESYLQFGKNISSFQGLPVFLVSFSIALDFWLLSMVPLPGNQITWSSTKPLEGSDASMLKSMEMLKADVVALKAHTISPHNNPRNNTGRGLLLELNLKQRQDSFWSALKFGFGKTNVLDYRWVQEAGKVYRKQQDWYLAEKELESAKAILFDSSSHISCLKCKLVLEVKVNQELGDLFRSRFYSKDDNRSKGLTKSEIFYRSAIEKLKLSEWKNCVSNPKETSSRNTMFCDSFLNDVSISSGCDNDEKQKANKPKMATSGTKAAKTLLQEQRLTSRITRSSKLKSENSKNELKWRHKSVDCVELNCWHCVPFGVMKSSSLTTAIHMKWECLRRRLLVKLLIGTGKCLWTRGDTDGALKVYLESISVLVNRSTFHPSEFKISFTFLAELINKNVIGDAFAIEHASLLYNICWFSLRSSCGNGSRNHSCDIPIPVVVAGLKQSFIVAREVPELFQKISRLLAVLYTLSPSNKAFSMLTSCSSSLSESKWASYFHQVSVGTQTNYQLPYLLKLKDQKAMDGSFPSSSSSLSLLSLAPKSVMDLEEFILEYFQGLPRATVICLSMLGDDYASWLKDLLPYKSHTHAWVMFSRQTSESAPIVIVLPIDSILGSSKDDEDTSFDIHTNCSDKLWCCPWGRTITIVDKIAPLLRTILEEDHVLTKTGTWRHSDGSNLRKLDKWLCGLSRDMEDLWFGPWKHLLLGEVSSHKQIDFLQKKLMKDLKSKCKIDVDEDIIKAVVKGGMQQKECLSELIVNKGCYIGGRECLNKGSSLSSLVSEALLVAMHGIGQECFVNREPVILVTEFDLHMLPWESLPVLRNQEVYRMPSVFSISWTYDKCCHFEENDGKCSSLFPMIDPLDAYYLLNLGGNQEARFGNWFKDKILEGTSGTSPSETELSTTLKDRDLFIYFGHGNGLQYIPGHKIEKLDRCAAAFLIGCCSGSLLLNGSYIPSGAPLSYLLAGSPVVIATLWNVVLTEIELFGKAVFEKWVNVGRCSQCQCTRTMSIVDERKTKGGGKRIRKRKRKRKSCDVDSQTHGCEHMPKIGFYVGQARRECALPSLTSAAIVCYGVPTGLRRKNL</sequence>
<feature type="domain" description="Peptidase C50" evidence="5">
    <location>
        <begin position="1441"/>
        <end position="1541"/>
    </location>
</feature>
<dbReference type="EC" id="3.4.22.49" evidence="2"/>
<dbReference type="InterPro" id="IPR056933">
    <property type="entry name" value="TPR_ESP1"/>
</dbReference>
<name>A0AAD8KYW2_TARER</name>
<dbReference type="Proteomes" id="UP001229421">
    <property type="component" value="Unassembled WGS sequence"/>
</dbReference>
<dbReference type="GO" id="GO:0004197">
    <property type="term" value="F:cysteine-type endopeptidase activity"/>
    <property type="evidence" value="ECO:0007669"/>
    <property type="project" value="InterPro"/>
</dbReference>
<accession>A0AAD8KYW2</accession>
<comment type="catalytic activity">
    <reaction evidence="1">
        <text>All bonds known to be hydrolyzed by this endopeptidase have arginine in P1 and an acidic residue in P4. P6 is often occupied by an acidic residue or by a hydroxy-amino-acid residue, the phosphorylation of which enhances cleavage.</text>
        <dbReference type="EC" id="3.4.22.49"/>
    </reaction>
</comment>
<dbReference type="Pfam" id="PF03568">
    <property type="entry name" value="Separin_C"/>
    <property type="match status" value="1"/>
</dbReference>